<dbReference type="AlphaFoldDB" id="A0A6A6T0R3"/>
<keyword evidence="4" id="KW-1185">Reference proteome</keyword>
<name>A0A6A6T0R3_9PLEO</name>
<sequence length="262" mass="27366">MKATVTSTLVAILLSGLAHAEPFPQLDPNVTASQPSQGADAVVNAIDRWAFSTIQINSFVDIFAENATSAVEDKNILSAQGFARTDAAQFNVIKGMSGLSLDAQDAINKIAFVIPKIVEALDRIPSEGADQQKADVNLINVGRCCTQLPAMETLFRSAVKVAKLDLGDGVTTVVEVPASCAATAASCQEANDGQNDPSATQQGGQESNQNQQTDPETDPQQDPEGDQQGVSSSSSSSSTLGFQLSTAILTLPSAQPSQQDSR</sequence>
<evidence type="ECO:0000256" key="2">
    <source>
        <dbReference type="SAM" id="SignalP"/>
    </source>
</evidence>
<protein>
    <recommendedName>
        <fullName evidence="5">Cell wall protein</fullName>
    </recommendedName>
</protein>
<feature type="chain" id="PRO_5025479176" description="Cell wall protein" evidence="2">
    <location>
        <begin position="21"/>
        <end position="262"/>
    </location>
</feature>
<proteinExistence type="predicted"/>
<reference evidence="3" key="1">
    <citation type="journal article" date="2020" name="Stud. Mycol.">
        <title>101 Dothideomycetes genomes: a test case for predicting lifestyles and emergence of pathogens.</title>
        <authorList>
            <person name="Haridas S."/>
            <person name="Albert R."/>
            <person name="Binder M."/>
            <person name="Bloem J."/>
            <person name="Labutti K."/>
            <person name="Salamov A."/>
            <person name="Andreopoulos B."/>
            <person name="Baker S."/>
            <person name="Barry K."/>
            <person name="Bills G."/>
            <person name="Bluhm B."/>
            <person name="Cannon C."/>
            <person name="Castanera R."/>
            <person name="Culley D."/>
            <person name="Daum C."/>
            <person name="Ezra D."/>
            <person name="Gonzalez J."/>
            <person name="Henrissat B."/>
            <person name="Kuo A."/>
            <person name="Liang C."/>
            <person name="Lipzen A."/>
            <person name="Lutzoni F."/>
            <person name="Magnuson J."/>
            <person name="Mondo S."/>
            <person name="Nolan M."/>
            <person name="Ohm R."/>
            <person name="Pangilinan J."/>
            <person name="Park H.-J."/>
            <person name="Ramirez L."/>
            <person name="Alfaro M."/>
            <person name="Sun H."/>
            <person name="Tritt A."/>
            <person name="Yoshinaga Y."/>
            <person name="Zwiers L.-H."/>
            <person name="Turgeon B."/>
            <person name="Goodwin S."/>
            <person name="Spatafora J."/>
            <person name="Crous P."/>
            <person name="Grigoriev I."/>
        </authorList>
    </citation>
    <scope>NUCLEOTIDE SEQUENCE</scope>
    <source>
        <strain evidence="3">CBS 122681</strain>
    </source>
</reference>
<organism evidence="3 4">
    <name type="scientific">Lophiostoma macrostomum CBS 122681</name>
    <dbReference type="NCBI Taxonomy" id="1314788"/>
    <lineage>
        <taxon>Eukaryota</taxon>
        <taxon>Fungi</taxon>
        <taxon>Dikarya</taxon>
        <taxon>Ascomycota</taxon>
        <taxon>Pezizomycotina</taxon>
        <taxon>Dothideomycetes</taxon>
        <taxon>Pleosporomycetidae</taxon>
        <taxon>Pleosporales</taxon>
        <taxon>Lophiostomataceae</taxon>
        <taxon>Lophiostoma</taxon>
    </lineage>
</organism>
<evidence type="ECO:0000256" key="1">
    <source>
        <dbReference type="SAM" id="MobiDB-lite"/>
    </source>
</evidence>
<keyword evidence="2" id="KW-0732">Signal</keyword>
<feature type="region of interest" description="Disordered" evidence="1">
    <location>
        <begin position="189"/>
        <end position="262"/>
    </location>
</feature>
<evidence type="ECO:0000313" key="4">
    <source>
        <dbReference type="Proteomes" id="UP000799324"/>
    </source>
</evidence>
<gene>
    <name evidence="3" type="ORF">K491DRAFT_694567</name>
</gene>
<feature type="signal peptide" evidence="2">
    <location>
        <begin position="1"/>
        <end position="20"/>
    </location>
</feature>
<evidence type="ECO:0000313" key="3">
    <source>
        <dbReference type="EMBL" id="KAF2653629.1"/>
    </source>
</evidence>
<dbReference type="EMBL" id="MU004378">
    <property type="protein sequence ID" value="KAF2653629.1"/>
    <property type="molecule type" value="Genomic_DNA"/>
</dbReference>
<feature type="compositionally biased region" description="Acidic residues" evidence="1">
    <location>
        <begin position="215"/>
        <end position="225"/>
    </location>
</feature>
<evidence type="ECO:0008006" key="5">
    <source>
        <dbReference type="Google" id="ProtNLM"/>
    </source>
</evidence>
<feature type="compositionally biased region" description="Low complexity" evidence="1">
    <location>
        <begin position="226"/>
        <end position="238"/>
    </location>
</feature>
<feature type="compositionally biased region" description="Polar residues" evidence="1">
    <location>
        <begin position="239"/>
        <end position="262"/>
    </location>
</feature>
<accession>A0A6A6T0R3</accession>
<dbReference type="Proteomes" id="UP000799324">
    <property type="component" value="Unassembled WGS sequence"/>
</dbReference>
<feature type="compositionally biased region" description="Low complexity" evidence="1">
    <location>
        <begin position="201"/>
        <end position="214"/>
    </location>
</feature>
<feature type="compositionally biased region" description="Polar residues" evidence="1">
    <location>
        <begin position="189"/>
        <end position="200"/>
    </location>
</feature>